<dbReference type="RefSeq" id="WP_102181981.1">
    <property type="nucleotide sequence ID" value="NZ_NMQE01000397.1"/>
</dbReference>
<dbReference type="InterPro" id="IPR027268">
    <property type="entry name" value="Peptidase_M4/M1_CTD_sf"/>
</dbReference>
<evidence type="ECO:0000259" key="9">
    <source>
        <dbReference type="Pfam" id="PF01447"/>
    </source>
</evidence>
<evidence type="ECO:0000256" key="6">
    <source>
        <dbReference type="ARBA" id="ARBA00023049"/>
    </source>
</evidence>
<dbReference type="PANTHER" id="PTHR43579">
    <property type="match status" value="1"/>
</dbReference>
<organism evidence="11 12">
    <name type="scientific">Fischerella thermalis CCMEE 5318</name>
    <dbReference type="NCBI Taxonomy" id="2019666"/>
    <lineage>
        <taxon>Bacteria</taxon>
        <taxon>Bacillati</taxon>
        <taxon>Cyanobacteriota</taxon>
        <taxon>Cyanophyceae</taxon>
        <taxon>Nostocales</taxon>
        <taxon>Hapalosiphonaceae</taxon>
        <taxon>Fischerella</taxon>
    </lineage>
</organism>
<dbReference type="InterPro" id="IPR052759">
    <property type="entry name" value="Metalloprotease_M4"/>
</dbReference>
<evidence type="ECO:0000256" key="8">
    <source>
        <dbReference type="RuleBase" id="RU366073"/>
    </source>
</evidence>
<dbReference type="Pfam" id="PF01447">
    <property type="entry name" value="Peptidase_M4"/>
    <property type="match status" value="1"/>
</dbReference>
<evidence type="ECO:0000256" key="7">
    <source>
        <dbReference type="PIRSR" id="PIRSR623612-1"/>
    </source>
</evidence>
<dbReference type="EMBL" id="NMQE01000397">
    <property type="protein sequence ID" value="PMB21838.1"/>
    <property type="molecule type" value="Genomic_DNA"/>
</dbReference>
<comment type="cofactor">
    <cofactor evidence="8">
        <name>Zn(2+)</name>
        <dbReference type="ChEBI" id="CHEBI:29105"/>
    </cofactor>
</comment>
<dbReference type="GO" id="GO:0046872">
    <property type="term" value="F:metal ion binding"/>
    <property type="evidence" value="ECO:0007669"/>
    <property type="project" value="UniProtKB-UniRule"/>
</dbReference>
<dbReference type="InterPro" id="IPR013856">
    <property type="entry name" value="Peptidase_M4_domain"/>
</dbReference>
<feature type="active site" description="Proton donor" evidence="7">
    <location>
        <position position="281"/>
    </location>
</feature>
<protein>
    <recommendedName>
        <fullName evidence="8">Neutral metalloproteinase</fullName>
        <ecNumber evidence="8">3.4.24.-</ecNumber>
    </recommendedName>
</protein>
<dbReference type="GO" id="GO:0005576">
    <property type="term" value="C:extracellular region"/>
    <property type="evidence" value="ECO:0007669"/>
    <property type="project" value="UniProtKB-SubCell"/>
</dbReference>
<evidence type="ECO:0000256" key="3">
    <source>
        <dbReference type="ARBA" id="ARBA00022723"/>
    </source>
</evidence>
<dbReference type="AlphaFoldDB" id="A0A2N6LEK7"/>
<evidence type="ECO:0000259" key="10">
    <source>
        <dbReference type="Pfam" id="PF02868"/>
    </source>
</evidence>
<dbReference type="Pfam" id="PF02868">
    <property type="entry name" value="Peptidase_M4_C"/>
    <property type="match status" value="1"/>
</dbReference>
<dbReference type="PANTHER" id="PTHR43579:SF1">
    <property type="entry name" value="NEUTRAL METALLOPROTEINASE"/>
    <property type="match status" value="1"/>
</dbReference>
<comment type="similarity">
    <text evidence="1 8">Belongs to the peptidase M4 family.</text>
</comment>
<evidence type="ECO:0000256" key="1">
    <source>
        <dbReference type="ARBA" id="ARBA00009388"/>
    </source>
</evidence>
<comment type="function">
    <text evidence="8">Extracellular zinc metalloprotease.</text>
</comment>
<sequence length="359" mass="39935">MARKNKRPLGFGCEHQQYSRCPICCVVPPHMLENIVVNGNEQQRSWAFHTLNISSQFRGRRNVVGAVNFAVSPGEKRRTIFDAKSTEQLPGTLARGEGDPPSNDIAVDEAYDGAGATYDLYYEVFERNSIDDKGLRLDSTVHYGVKYDNAFWNGDQMVYGDGDGEIFQRFTKCIDVIGHELTHGVTQYEAGLQYYGESGAINESFSDVFGSLVKQWVKKQTAQEADWIIGEGIFTDKVNGVGIRSMKAPGTAYDDPVLGKDPQPAHMNDKYTGFEDNGGVHINSGIPNYAFYLAATEIGGYAWEKAGKIWYIALRDRLRTRTNFKRAANIIIQVAGELYGQGSQEQNAVQNAWQKVGVI</sequence>
<accession>A0A2N6LEK7</accession>
<reference evidence="11 12" key="1">
    <citation type="submission" date="2017-07" db="EMBL/GenBank/DDBJ databases">
        <title>Genomes of Fischerella (Mastigocladus) sp. strains.</title>
        <authorList>
            <person name="Miller S.R."/>
        </authorList>
    </citation>
    <scope>NUCLEOTIDE SEQUENCE [LARGE SCALE GENOMIC DNA]</scope>
    <source>
        <strain evidence="11 12">CCMEE 5318</strain>
    </source>
</reference>
<feature type="domain" description="Peptidase M4 C-terminal" evidence="10">
    <location>
        <begin position="190"/>
        <end position="358"/>
    </location>
</feature>
<dbReference type="GO" id="GO:0004222">
    <property type="term" value="F:metalloendopeptidase activity"/>
    <property type="evidence" value="ECO:0007669"/>
    <property type="project" value="UniProtKB-UniRule"/>
</dbReference>
<dbReference type="GO" id="GO:0006508">
    <property type="term" value="P:proteolysis"/>
    <property type="evidence" value="ECO:0007669"/>
    <property type="project" value="UniProtKB-KW"/>
</dbReference>
<comment type="caution">
    <text evidence="11">The sequence shown here is derived from an EMBL/GenBank/DDBJ whole genome shotgun (WGS) entry which is preliminary data.</text>
</comment>
<dbReference type="Proteomes" id="UP000235081">
    <property type="component" value="Unassembled WGS sequence"/>
</dbReference>
<evidence type="ECO:0000256" key="2">
    <source>
        <dbReference type="ARBA" id="ARBA00022670"/>
    </source>
</evidence>
<keyword evidence="8" id="KW-0964">Secreted</keyword>
<feature type="active site" evidence="7">
    <location>
        <position position="180"/>
    </location>
</feature>
<keyword evidence="3" id="KW-0479">Metal-binding</keyword>
<keyword evidence="4 8" id="KW-0378">Hydrolase</keyword>
<dbReference type="EC" id="3.4.24.-" evidence="8"/>
<dbReference type="SUPFAM" id="SSF55486">
    <property type="entry name" value="Metalloproteases ('zincins'), catalytic domain"/>
    <property type="match status" value="1"/>
</dbReference>
<dbReference type="InterPro" id="IPR001570">
    <property type="entry name" value="Peptidase_M4_C_domain"/>
</dbReference>
<dbReference type="CDD" id="cd09597">
    <property type="entry name" value="M4_TLP"/>
    <property type="match status" value="1"/>
</dbReference>
<name>A0A2N6LEK7_9CYAN</name>
<dbReference type="PRINTS" id="PR00730">
    <property type="entry name" value="THERMOLYSIN"/>
</dbReference>
<dbReference type="InterPro" id="IPR023612">
    <property type="entry name" value="Peptidase_M4"/>
</dbReference>
<proteinExistence type="inferred from homology"/>
<evidence type="ECO:0000313" key="11">
    <source>
        <dbReference type="EMBL" id="PMB21838.1"/>
    </source>
</evidence>
<evidence type="ECO:0000256" key="4">
    <source>
        <dbReference type="ARBA" id="ARBA00022801"/>
    </source>
</evidence>
<feature type="domain" description="Peptidase M4" evidence="9">
    <location>
        <begin position="103"/>
        <end position="187"/>
    </location>
</feature>
<evidence type="ECO:0000256" key="5">
    <source>
        <dbReference type="ARBA" id="ARBA00022833"/>
    </source>
</evidence>
<dbReference type="Gene3D" id="3.10.170.10">
    <property type="match status" value="1"/>
</dbReference>
<comment type="subcellular location">
    <subcellularLocation>
        <location evidence="8">Secreted</location>
    </subcellularLocation>
</comment>
<keyword evidence="2 8" id="KW-0645">Protease</keyword>
<evidence type="ECO:0000313" key="12">
    <source>
        <dbReference type="Proteomes" id="UP000235081"/>
    </source>
</evidence>
<dbReference type="Gene3D" id="1.10.390.10">
    <property type="entry name" value="Neutral Protease Domain 2"/>
    <property type="match status" value="1"/>
</dbReference>
<gene>
    <name evidence="11" type="ORF">CEN46_13660</name>
</gene>
<keyword evidence="5 8" id="KW-0862">Zinc</keyword>
<keyword evidence="6 8" id="KW-0482">Metalloprotease</keyword>